<evidence type="ECO:0000259" key="3">
    <source>
        <dbReference type="Pfam" id="PF07727"/>
    </source>
</evidence>
<keyword evidence="1" id="KW-0378">Hydrolase</keyword>
<proteinExistence type="predicted"/>
<dbReference type="InterPro" id="IPR054722">
    <property type="entry name" value="PolX-like_BBD"/>
</dbReference>
<dbReference type="OrthoDB" id="1000386at2759"/>
<feature type="region of interest" description="Disordered" evidence="2">
    <location>
        <begin position="229"/>
        <end position="280"/>
    </location>
</feature>
<dbReference type="PANTHER" id="PTHR11439:SF524">
    <property type="entry name" value="RNA-DIRECTED DNA POLYMERASE, PROTEIN KINASE RLK-PELLE-DLSV FAMILY"/>
    <property type="match status" value="1"/>
</dbReference>
<organism evidence="5 6">
    <name type="scientific">Corchorus capsularis</name>
    <name type="common">Jute</name>
    <dbReference type="NCBI Taxonomy" id="210143"/>
    <lineage>
        <taxon>Eukaryota</taxon>
        <taxon>Viridiplantae</taxon>
        <taxon>Streptophyta</taxon>
        <taxon>Embryophyta</taxon>
        <taxon>Tracheophyta</taxon>
        <taxon>Spermatophyta</taxon>
        <taxon>Magnoliopsida</taxon>
        <taxon>eudicotyledons</taxon>
        <taxon>Gunneridae</taxon>
        <taxon>Pentapetalae</taxon>
        <taxon>rosids</taxon>
        <taxon>malvids</taxon>
        <taxon>Malvales</taxon>
        <taxon>Malvaceae</taxon>
        <taxon>Grewioideae</taxon>
        <taxon>Apeibeae</taxon>
        <taxon>Corchorus</taxon>
    </lineage>
</organism>
<accession>A0A1R3G0G2</accession>
<sequence>MASSTSSTPLSTLTSQTIAQISAMVTDKLTTKNYITWQDQVLPLIEGISMADHILADSKAPTATIVADSGKEEPNPAFSIWQQEDRLVKSLITATLASEVRPFTVRLSTAREIWKILEDRFANSSKQRARDLLRKLQEVKRNEHTTLEAYLQEVKMISNELAAINQPVDDSDKVYWSLNGLDHDKYDSFITAMQVRSPSPSFDEFTNLLSEYEKHRKTNLVDEKQALIANRGRGRSNNRSFRGRSTPRGRSFSYDNRNNNRGSSFHSQQQLQQGSQKTNYQNQRSYVTCQICNKPGHKALNCQERFNHAYQDSDVPKALAALSIHDADDPEWIADTGAHSHLTNDPGNLINVRPYKGSSRIMVGNGKRLKITHIGDASISRGSSQLLLKNVLVVLDIIANLISIGQLLDDSPGIFIIFSPSGFVIKDKQTWKTIASGVRKDGLYLLGEDKMIQTQFERKIKVFQSDGGGEFNKTEFLSFLAEECHAPKRLWLEAVHTAVFLINRTPTPTLNMSSPYKVLYNKDPNYSFLRSFGCHCRIYISRHVIFDENNFPFMADCTSANLTKEEIENPSTWLNLLDNEENQNLLRTTSAPSIFDATSHDHQNIQERIMQIEAEQQNCHSSSAPCNSTADPLPMTNTNTSPPQPYSQAATSKNTTSSLPHLGRHLQHNTHPMTTRGKLKAGLLHLMFDQSTNIPQEPKSLKTALAHSGWHKAMQEELQALSKNHTWTLVPRQPSMNIIGSKWVYKTKLKADVQLSPQTIRIVLTIALSKGWEIKQLDVQNAFLHGFLKEPVYMEQPPGFHDSKHPEFVTRLHEEFAMKDLGNLNYFLGIQVSYTSRGILLSQQKYAHEILQRADMINCNSIATPMINKSSTLSHQEPFADPSLFHSLVGALQYLTITRPELCYVVNTVCQVMHSPTVGHFQLVKRILRYVKGTSDHGLHLLKDSSLDLYGFSDADWASCSLTRRSVTGYAIFLGSNLISWGAKKQPTVARSSAEAEYRAIASTAAELIWLATILRDLGIHLS</sequence>
<dbReference type="GO" id="GO:0004190">
    <property type="term" value="F:aspartic-type endopeptidase activity"/>
    <property type="evidence" value="ECO:0007669"/>
    <property type="project" value="UniProtKB-KW"/>
</dbReference>
<evidence type="ECO:0000259" key="4">
    <source>
        <dbReference type="Pfam" id="PF22936"/>
    </source>
</evidence>
<evidence type="ECO:0000313" key="5">
    <source>
        <dbReference type="EMBL" id="OMO51543.1"/>
    </source>
</evidence>
<dbReference type="InterPro" id="IPR013103">
    <property type="entry name" value="RVT_2"/>
</dbReference>
<feature type="compositionally biased region" description="Polar residues" evidence="2">
    <location>
        <begin position="253"/>
        <end position="262"/>
    </location>
</feature>
<keyword evidence="6" id="KW-1185">Reference proteome</keyword>
<dbReference type="PANTHER" id="PTHR11439">
    <property type="entry name" value="GAG-POL-RELATED RETROTRANSPOSON"/>
    <property type="match status" value="1"/>
</dbReference>
<dbReference type="SUPFAM" id="SSF53098">
    <property type="entry name" value="Ribonuclease H-like"/>
    <property type="match status" value="1"/>
</dbReference>
<reference evidence="5 6" key="1">
    <citation type="submission" date="2013-09" db="EMBL/GenBank/DDBJ databases">
        <title>Corchorus capsularis genome sequencing.</title>
        <authorList>
            <person name="Alam M."/>
            <person name="Haque M.S."/>
            <person name="Islam M.S."/>
            <person name="Emdad E.M."/>
            <person name="Islam M.M."/>
            <person name="Ahmed B."/>
            <person name="Halim A."/>
            <person name="Hossen Q.M.M."/>
            <person name="Hossain M.Z."/>
            <person name="Ahmed R."/>
            <person name="Khan M.M."/>
            <person name="Islam R."/>
            <person name="Rashid M.M."/>
            <person name="Khan S.A."/>
            <person name="Rahman M.S."/>
            <person name="Alam M."/>
        </authorList>
    </citation>
    <scope>NUCLEOTIDE SEQUENCE [LARGE SCALE GENOMIC DNA]</scope>
    <source>
        <strain evidence="6">cv. CVL-1</strain>
        <tissue evidence="5">Whole seedling</tissue>
    </source>
</reference>
<keyword evidence="1" id="KW-0645">Protease</keyword>
<dbReference type="Pfam" id="PF07727">
    <property type="entry name" value="RVT_2"/>
    <property type="match status" value="1"/>
</dbReference>
<evidence type="ECO:0000256" key="2">
    <source>
        <dbReference type="SAM" id="MobiDB-lite"/>
    </source>
</evidence>
<dbReference type="CDD" id="cd09272">
    <property type="entry name" value="RNase_HI_RT_Ty1"/>
    <property type="match status" value="1"/>
</dbReference>
<feature type="region of interest" description="Disordered" evidence="2">
    <location>
        <begin position="615"/>
        <end position="673"/>
    </location>
</feature>
<dbReference type="InterPro" id="IPR012337">
    <property type="entry name" value="RNaseH-like_sf"/>
</dbReference>
<dbReference type="Gramene" id="OMO51543">
    <property type="protein sequence ID" value="OMO51543"/>
    <property type="gene ID" value="CCACVL1_29719"/>
</dbReference>
<dbReference type="SUPFAM" id="SSF56672">
    <property type="entry name" value="DNA/RNA polymerases"/>
    <property type="match status" value="1"/>
</dbReference>
<dbReference type="AlphaFoldDB" id="A0A1R3G0G2"/>
<feature type="compositionally biased region" description="Polar residues" evidence="2">
    <location>
        <begin position="615"/>
        <end position="659"/>
    </location>
</feature>
<dbReference type="OMA" id="RADMINC"/>
<feature type="domain" description="Retrovirus-related Pol polyprotein from transposon TNT 1-94-like beta-barrel" evidence="4">
    <location>
        <begin position="332"/>
        <end position="409"/>
    </location>
</feature>
<dbReference type="STRING" id="210143.A0A1R3G0G2"/>
<keyword evidence="1" id="KW-0064">Aspartyl protease</keyword>
<dbReference type="EMBL" id="AWWV01015771">
    <property type="protein sequence ID" value="OMO51543.1"/>
    <property type="molecule type" value="Genomic_DNA"/>
</dbReference>
<feature type="compositionally biased region" description="Basic residues" evidence="2">
    <location>
        <begin position="232"/>
        <end position="247"/>
    </location>
</feature>
<name>A0A1R3G0G2_COCAP</name>
<dbReference type="InterPro" id="IPR043502">
    <property type="entry name" value="DNA/RNA_pol_sf"/>
</dbReference>
<feature type="compositionally biased region" description="Low complexity" evidence="2">
    <location>
        <begin position="263"/>
        <end position="276"/>
    </location>
</feature>
<dbReference type="Pfam" id="PF22936">
    <property type="entry name" value="Pol_BBD"/>
    <property type="match status" value="1"/>
</dbReference>
<gene>
    <name evidence="5" type="ORF">CCACVL1_29719</name>
</gene>
<comment type="caution">
    <text evidence="5">The sequence shown here is derived from an EMBL/GenBank/DDBJ whole genome shotgun (WGS) entry which is preliminary data.</text>
</comment>
<evidence type="ECO:0000256" key="1">
    <source>
        <dbReference type="ARBA" id="ARBA00022750"/>
    </source>
</evidence>
<dbReference type="Pfam" id="PF14223">
    <property type="entry name" value="Retrotran_gag_2"/>
    <property type="match status" value="1"/>
</dbReference>
<evidence type="ECO:0000313" key="6">
    <source>
        <dbReference type="Proteomes" id="UP000188268"/>
    </source>
</evidence>
<dbReference type="Proteomes" id="UP000188268">
    <property type="component" value="Unassembled WGS sequence"/>
</dbReference>
<protein>
    <submittedName>
        <fullName evidence="5">Uncharacterized protein</fullName>
    </submittedName>
</protein>
<feature type="domain" description="Reverse transcriptase Ty1/copia-type" evidence="3">
    <location>
        <begin position="808"/>
        <end position="867"/>
    </location>
</feature>